<evidence type="ECO:0000313" key="3">
    <source>
        <dbReference type="Proteomes" id="UP000812013"/>
    </source>
</evidence>
<name>A0ABS6Z3T6_9ACTN</name>
<reference evidence="2 3" key="1">
    <citation type="submission" date="2019-12" db="EMBL/GenBank/DDBJ databases">
        <title>Genome sequence of Streptomyces bambusae.</title>
        <authorList>
            <person name="Bansal K."/>
            <person name="Choksket S."/>
            <person name="Korpole S."/>
            <person name="Patil P.B."/>
        </authorList>
    </citation>
    <scope>NUCLEOTIDE SEQUENCE [LARGE SCALE GENOMIC DNA]</scope>
    <source>
        <strain evidence="2 3">SK60</strain>
    </source>
</reference>
<protein>
    <submittedName>
        <fullName evidence="2">Glyoxalase/bleomycin resistance/dioxygenase family protein</fullName>
    </submittedName>
</protein>
<dbReference type="RefSeq" id="WP_219665275.1">
    <property type="nucleotide sequence ID" value="NZ_WTFF01000021.1"/>
</dbReference>
<dbReference type="Gene3D" id="3.10.180.10">
    <property type="entry name" value="2,3-Dihydroxybiphenyl 1,2-Dioxygenase, domain 1"/>
    <property type="match status" value="1"/>
</dbReference>
<proteinExistence type="predicted"/>
<feature type="domain" description="VOC" evidence="1">
    <location>
        <begin position="13"/>
        <end position="129"/>
    </location>
</feature>
<dbReference type="Pfam" id="PF00903">
    <property type="entry name" value="Glyoxalase"/>
    <property type="match status" value="1"/>
</dbReference>
<dbReference type="InterPro" id="IPR029068">
    <property type="entry name" value="Glyas_Bleomycin-R_OHBP_Dase"/>
</dbReference>
<evidence type="ECO:0000259" key="1">
    <source>
        <dbReference type="PROSITE" id="PS51819"/>
    </source>
</evidence>
<dbReference type="SUPFAM" id="SSF54593">
    <property type="entry name" value="Glyoxalase/Bleomycin resistance protein/Dihydroxybiphenyl dioxygenase"/>
    <property type="match status" value="1"/>
</dbReference>
<dbReference type="PROSITE" id="PS51819">
    <property type="entry name" value="VOC"/>
    <property type="match status" value="1"/>
</dbReference>
<dbReference type="Proteomes" id="UP000812013">
    <property type="component" value="Unassembled WGS sequence"/>
</dbReference>
<dbReference type="EMBL" id="WTFF01000021">
    <property type="protein sequence ID" value="MBW5481385.1"/>
    <property type="molecule type" value="Genomic_DNA"/>
</dbReference>
<evidence type="ECO:0000313" key="2">
    <source>
        <dbReference type="EMBL" id="MBW5481385.1"/>
    </source>
</evidence>
<comment type="caution">
    <text evidence="2">The sequence shown here is derived from an EMBL/GenBank/DDBJ whole genome shotgun (WGS) entry which is preliminary data.</text>
</comment>
<dbReference type="InterPro" id="IPR004360">
    <property type="entry name" value="Glyas_Fos-R_dOase_dom"/>
</dbReference>
<dbReference type="InterPro" id="IPR037523">
    <property type="entry name" value="VOC_core"/>
</dbReference>
<sequence length="130" mass="14118">MSAAVHSPFHPARRAFPVLRARRVADTAAFYERLGFSAGHRHPAKGEPDFVTLRRHDTELAVSRDDRAKSGEAGGTVDLFVFVEAVDTMVAALRAVGTPVEQEPENTPWGERVAYVRDPAGNRVGLGQPA</sequence>
<keyword evidence="3" id="KW-1185">Reference proteome</keyword>
<organism evidence="2 3">
    <name type="scientific">Streptomyces bambusae</name>
    <dbReference type="NCBI Taxonomy" id="1550616"/>
    <lineage>
        <taxon>Bacteria</taxon>
        <taxon>Bacillati</taxon>
        <taxon>Actinomycetota</taxon>
        <taxon>Actinomycetes</taxon>
        <taxon>Kitasatosporales</taxon>
        <taxon>Streptomycetaceae</taxon>
        <taxon>Streptomyces</taxon>
    </lineage>
</organism>
<gene>
    <name evidence="2" type="ORF">GPJ59_05680</name>
</gene>
<accession>A0ABS6Z3T6</accession>